<evidence type="ECO:0000313" key="1">
    <source>
        <dbReference type="EMBL" id="EKX87446.1"/>
    </source>
</evidence>
<name>L1M939_9CORY</name>
<comment type="caution">
    <text evidence="1">The sequence shown here is derived from an EMBL/GenBank/DDBJ whole genome shotgun (WGS) entry which is preliminary data.</text>
</comment>
<proteinExistence type="predicted"/>
<dbReference type="RefSeq" id="WP_006062575.1">
    <property type="nucleotide sequence ID" value="NZ_KB290826.1"/>
</dbReference>
<dbReference type="eggNOG" id="ENOG5032ZD0">
    <property type="taxonomic scope" value="Bacteria"/>
</dbReference>
<dbReference type="AlphaFoldDB" id="L1M939"/>
<evidence type="ECO:0008006" key="3">
    <source>
        <dbReference type="Google" id="ProtNLM"/>
    </source>
</evidence>
<sequence>MHRISCPIKDVSAADLGVRWNGPLPEVLAEDTVIHNSYRLHLGVIGASHVVTVTSVSAPDQPLFREEISCTARSKGQPLPMYAELPGYRLQSAISTLDDAAFRSQAEHIAALDTLVVQFPGEGDFHITALGGAPTEDGLEWASYHVYPSENTIVTTWSRFNLA</sequence>
<gene>
    <name evidence="1" type="ORF">HMPREF9997_02772</name>
</gene>
<dbReference type="Pfam" id="PF10936">
    <property type="entry name" value="DUF2617"/>
    <property type="match status" value="1"/>
</dbReference>
<dbReference type="STRING" id="1035195.HMPREF9997_02772"/>
<evidence type="ECO:0000313" key="2">
    <source>
        <dbReference type="Proteomes" id="UP000010445"/>
    </source>
</evidence>
<protein>
    <recommendedName>
        <fullName evidence="3">DUF2617 domain-containing protein</fullName>
    </recommendedName>
</protein>
<dbReference type="InterPro" id="IPR024486">
    <property type="entry name" value="DUF2617"/>
</dbReference>
<accession>L1M939</accession>
<organism evidence="1 2">
    <name type="scientific">Corynebacterium durum F0235</name>
    <dbReference type="NCBI Taxonomy" id="1035195"/>
    <lineage>
        <taxon>Bacteria</taxon>
        <taxon>Bacillati</taxon>
        <taxon>Actinomycetota</taxon>
        <taxon>Actinomycetes</taxon>
        <taxon>Mycobacteriales</taxon>
        <taxon>Corynebacteriaceae</taxon>
        <taxon>Corynebacterium</taxon>
    </lineage>
</organism>
<reference evidence="1 2" key="1">
    <citation type="submission" date="2012-05" db="EMBL/GenBank/DDBJ databases">
        <authorList>
            <person name="Weinstock G."/>
            <person name="Sodergren E."/>
            <person name="Lobos E.A."/>
            <person name="Fulton L."/>
            <person name="Fulton R."/>
            <person name="Courtney L."/>
            <person name="Fronick C."/>
            <person name="O'Laughlin M."/>
            <person name="Godfrey J."/>
            <person name="Wilson R.M."/>
            <person name="Miner T."/>
            <person name="Farmer C."/>
            <person name="Delehaunty K."/>
            <person name="Cordes M."/>
            <person name="Minx P."/>
            <person name="Tomlinson C."/>
            <person name="Chen J."/>
            <person name="Wollam A."/>
            <person name="Pepin K.H."/>
            <person name="Bhonagiri V."/>
            <person name="Zhang X."/>
            <person name="Suruliraj S."/>
            <person name="Warren W."/>
            <person name="Mitreva M."/>
            <person name="Mardis E.R."/>
            <person name="Wilson R.K."/>
        </authorList>
    </citation>
    <scope>NUCLEOTIDE SEQUENCE [LARGE SCALE GENOMIC DNA]</scope>
    <source>
        <strain evidence="1 2">F0235</strain>
    </source>
</reference>
<dbReference type="HOGENOM" id="CLU_100609_1_0_11"/>
<dbReference type="PATRIC" id="fig|1035195.3.peg.2485"/>
<dbReference type="Proteomes" id="UP000010445">
    <property type="component" value="Unassembled WGS sequence"/>
</dbReference>
<dbReference type="OrthoDB" id="4462506at2"/>
<keyword evidence="2" id="KW-1185">Reference proteome</keyword>
<dbReference type="EMBL" id="AMEM01000044">
    <property type="protein sequence ID" value="EKX87446.1"/>
    <property type="molecule type" value="Genomic_DNA"/>
</dbReference>